<organism evidence="3 5">
    <name type="scientific">Zancudomyces culisetae</name>
    <name type="common">Gut fungus</name>
    <name type="synonym">Smittium culisetae</name>
    <dbReference type="NCBI Taxonomy" id="1213189"/>
    <lineage>
        <taxon>Eukaryota</taxon>
        <taxon>Fungi</taxon>
        <taxon>Fungi incertae sedis</taxon>
        <taxon>Zoopagomycota</taxon>
        <taxon>Kickxellomycotina</taxon>
        <taxon>Harpellomycetes</taxon>
        <taxon>Harpellales</taxon>
        <taxon>Legeriomycetaceae</taxon>
        <taxon>Zancudomyces</taxon>
    </lineage>
</organism>
<accession>A0A1R1PNE4</accession>
<evidence type="ECO:0000313" key="3">
    <source>
        <dbReference type="EMBL" id="OMH82422.1"/>
    </source>
</evidence>
<reference evidence="5" key="1">
    <citation type="submission" date="2017-01" db="EMBL/GenBank/DDBJ databases">
        <authorList>
            <person name="Wang Y."/>
            <person name="White M."/>
            <person name="Kvist S."/>
            <person name="Moncalvo J.-M."/>
        </authorList>
    </citation>
    <scope>NUCLEOTIDE SEQUENCE [LARGE SCALE GENOMIC DNA]</scope>
    <source>
        <strain evidence="5">COL-18-3</strain>
    </source>
</reference>
<feature type="binding site" evidence="2">
    <location>
        <position position="112"/>
    </location>
    <ligand>
        <name>a divalent metal cation</name>
        <dbReference type="ChEBI" id="CHEBI:60240"/>
        <label>1</label>
    </ligand>
</feature>
<dbReference type="Gene3D" id="3.40.1390.30">
    <property type="entry name" value="NIF3 (NGG1p interacting factor 3)-like"/>
    <property type="match status" value="1"/>
</dbReference>
<comment type="caution">
    <text evidence="3">The sequence shown here is derived from an EMBL/GenBank/DDBJ whole genome shotgun (WGS) entry which is preliminary data.</text>
</comment>
<name>A0A1R1PNE4_ZANCU</name>
<feature type="binding site" evidence="2">
    <location>
        <position position="108"/>
    </location>
    <ligand>
        <name>a divalent metal cation</name>
        <dbReference type="ChEBI" id="CHEBI:60240"/>
        <label>1</label>
    </ligand>
</feature>
<comment type="similarity">
    <text evidence="1">Belongs to the GTP cyclohydrolase I type 2/NIF3 family.</text>
</comment>
<dbReference type="PANTHER" id="PTHR13799">
    <property type="entry name" value="NGG1 INTERACTING FACTOR 3"/>
    <property type="match status" value="1"/>
</dbReference>
<evidence type="ECO:0000313" key="4">
    <source>
        <dbReference type="EMBL" id="OMH84490.1"/>
    </source>
</evidence>
<evidence type="ECO:0000256" key="1">
    <source>
        <dbReference type="ARBA" id="ARBA00006964"/>
    </source>
</evidence>
<keyword evidence="5" id="KW-1185">Reference proteome</keyword>
<dbReference type="InterPro" id="IPR036069">
    <property type="entry name" value="DUF34/NIF3_sf"/>
</dbReference>
<dbReference type="GO" id="GO:0005739">
    <property type="term" value="C:mitochondrion"/>
    <property type="evidence" value="ECO:0007669"/>
    <property type="project" value="TreeGrafter"/>
</dbReference>
<dbReference type="Proteomes" id="UP000188320">
    <property type="component" value="Unassembled WGS sequence"/>
</dbReference>
<evidence type="ECO:0000313" key="5">
    <source>
        <dbReference type="Proteomes" id="UP000188320"/>
    </source>
</evidence>
<dbReference type="EMBL" id="LSSK01000189">
    <property type="protein sequence ID" value="OMH84490.1"/>
    <property type="molecule type" value="Genomic_DNA"/>
</dbReference>
<proteinExistence type="inferred from homology"/>
<sequence>MGRILTLATPIAIDELIQRVKKNFELKHLRVCRAPIHDSKLGSGAKKIQKIAICAGSGSSVLVNAGVGSAGKEGAEEVPVDCYFTGEMSHHEVLLAKSKNISVILTEHSNSERGYLKVLQGYMQKELTDVDVVVSKTDKDPLQVE</sequence>
<dbReference type="PANTHER" id="PTHR13799:SF13">
    <property type="entry name" value="NIF3-LIKE PROTEIN 1"/>
    <property type="match status" value="1"/>
</dbReference>
<protein>
    <submittedName>
        <fullName evidence="3">NIF3-like protein 1</fullName>
    </submittedName>
</protein>
<dbReference type="Pfam" id="PF01784">
    <property type="entry name" value="DUF34_NIF3"/>
    <property type="match status" value="1"/>
</dbReference>
<dbReference type="OrthoDB" id="3345469at2759"/>
<evidence type="ECO:0000256" key="2">
    <source>
        <dbReference type="PIRSR" id="PIRSR602678-1"/>
    </source>
</evidence>
<gene>
    <name evidence="4" type="ORF">AX774_g1979</name>
    <name evidence="3" type="ORF">AX774_g4095</name>
</gene>
<dbReference type="EMBL" id="LSSK01000667">
    <property type="protein sequence ID" value="OMH82422.1"/>
    <property type="molecule type" value="Genomic_DNA"/>
</dbReference>
<dbReference type="AlphaFoldDB" id="A0A1R1PNE4"/>
<dbReference type="SUPFAM" id="SSF102705">
    <property type="entry name" value="NIF3 (NGG1p interacting factor 3)-like"/>
    <property type="match status" value="1"/>
</dbReference>
<dbReference type="InterPro" id="IPR002678">
    <property type="entry name" value="DUF34/NIF3"/>
</dbReference>
<reference evidence="3" key="2">
    <citation type="submission" date="2017-01" db="EMBL/GenBank/DDBJ databases">
        <authorList>
            <person name="Mah S.A."/>
            <person name="Swanson W.J."/>
            <person name="Moy G.W."/>
            <person name="Vacquier V.D."/>
        </authorList>
    </citation>
    <scope>NUCLEOTIDE SEQUENCE [LARGE SCALE GENOMIC DNA]</scope>
    <source>
        <strain evidence="3">COL-18-3</strain>
    </source>
</reference>
<dbReference type="GO" id="GO:0046872">
    <property type="term" value="F:metal ion binding"/>
    <property type="evidence" value="ECO:0007669"/>
    <property type="project" value="UniProtKB-KW"/>
</dbReference>
<keyword evidence="2" id="KW-0479">Metal-binding</keyword>